<evidence type="ECO:0000313" key="9">
    <source>
        <dbReference type="Proteomes" id="UP001278500"/>
    </source>
</evidence>
<dbReference type="GeneID" id="87865731"/>
<evidence type="ECO:0008006" key="10">
    <source>
        <dbReference type="Google" id="ProtNLM"/>
    </source>
</evidence>
<evidence type="ECO:0000256" key="2">
    <source>
        <dbReference type="ARBA" id="ARBA00022448"/>
    </source>
</evidence>
<feature type="transmembrane region" description="Helical" evidence="7">
    <location>
        <begin position="395"/>
        <end position="414"/>
    </location>
</feature>
<keyword evidence="5 7" id="KW-0472">Membrane</keyword>
<feature type="transmembrane region" description="Helical" evidence="7">
    <location>
        <begin position="613"/>
        <end position="633"/>
    </location>
</feature>
<feature type="transmembrane region" description="Helical" evidence="7">
    <location>
        <begin position="561"/>
        <end position="588"/>
    </location>
</feature>
<dbReference type="InterPro" id="IPR036259">
    <property type="entry name" value="MFS_trans_sf"/>
</dbReference>
<accession>A0AAE0J0T4</accession>
<feature type="transmembrane region" description="Helical" evidence="7">
    <location>
        <begin position="213"/>
        <end position="238"/>
    </location>
</feature>
<evidence type="ECO:0000256" key="6">
    <source>
        <dbReference type="SAM" id="MobiDB-lite"/>
    </source>
</evidence>
<dbReference type="PANTHER" id="PTHR19432">
    <property type="entry name" value="SUGAR TRANSPORTER"/>
    <property type="match status" value="1"/>
</dbReference>
<dbReference type="Gene3D" id="1.20.1250.20">
    <property type="entry name" value="MFS general substrate transporter like domains"/>
    <property type="match status" value="1"/>
</dbReference>
<dbReference type="SUPFAM" id="SSF103473">
    <property type="entry name" value="MFS general substrate transporter"/>
    <property type="match status" value="1"/>
</dbReference>
<keyword evidence="2" id="KW-0813">Transport</keyword>
<comment type="subcellular location">
    <subcellularLocation>
        <location evidence="1">Membrane</location>
        <topology evidence="1">Multi-pass membrane protein</topology>
    </subcellularLocation>
</comment>
<feature type="transmembrane region" description="Helical" evidence="7">
    <location>
        <begin position="175"/>
        <end position="193"/>
    </location>
</feature>
<organism evidence="8 9">
    <name type="scientific">Neurospora tetraspora</name>
    <dbReference type="NCBI Taxonomy" id="94610"/>
    <lineage>
        <taxon>Eukaryota</taxon>
        <taxon>Fungi</taxon>
        <taxon>Dikarya</taxon>
        <taxon>Ascomycota</taxon>
        <taxon>Pezizomycotina</taxon>
        <taxon>Sordariomycetes</taxon>
        <taxon>Sordariomycetidae</taxon>
        <taxon>Sordariales</taxon>
        <taxon>Sordariaceae</taxon>
        <taxon>Neurospora</taxon>
    </lineage>
</organism>
<dbReference type="GO" id="GO:0008506">
    <property type="term" value="F:sucrose:proton symporter activity"/>
    <property type="evidence" value="ECO:0007669"/>
    <property type="project" value="TreeGrafter"/>
</dbReference>
<dbReference type="RefSeq" id="XP_062676975.1">
    <property type="nucleotide sequence ID" value="XM_062828577.1"/>
</dbReference>
<dbReference type="Proteomes" id="UP001278500">
    <property type="component" value="Unassembled WGS sequence"/>
</dbReference>
<feature type="transmembrane region" description="Helical" evidence="7">
    <location>
        <begin position="289"/>
        <end position="308"/>
    </location>
</feature>
<feature type="transmembrane region" description="Helical" evidence="7">
    <location>
        <begin position="142"/>
        <end position="163"/>
    </location>
</feature>
<evidence type="ECO:0000256" key="1">
    <source>
        <dbReference type="ARBA" id="ARBA00004141"/>
    </source>
</evidence>
<gene>
    <name evidence="8" type="ORF">B0H65DRAFT_512493</name>
</gene>
<protein>
    <recommendedName>
        <fullName evidence="10">Sucrose transporter</fullName>
    </recommendedName>
</protein>
<evidence type="ECO:0000313" key="8">
    <source>
        <dbReference type="EMBL" id="KAK3334809.1"/>
    </source>
</evidence>
<feature type="transmembrane region" description="Helical" evidence="7">
    <location>
        <begin position="346"/>
        <end position="364"/>
    </location>
</feature>
<evidence type="ECO:0000256" key="3">
    <source>
        <dbReference type="ARBA" id="ARBA00022692"/>
    </source>
</evidence>
<sequence length="638" mass="69395">MDAMRAHHVLHRNGAMTDSIPPTDGKTFDRISAPFEPQEPKYPTSEPPFPDFEDQGKEEEGLCPNQWAASAEQQDNSGSDSEGENVEMSTWRGKPSVKGSTETMRMLLLTCVSVGITFTWGVEMTYCTPYLLSLGLTKGQTSLVWVAGPLSGLIVQPIIGVIADQSKSRWGRRRPVIVIGSIVTAFALMALGFTKEIVAYFIWDPTYARACTIAVAVLSLYCVDFAINAVMSCARSLVVDTLPIEKQQSGAAWASRMGSLGHIIGYGMGAIDLLRLFGTSLGDTQFKQLTVIAALGMLVTSSVTCWAVTERVLVTVRPDPRRHSGRFKVVRQIVSTLITLPPRIRAICYAVFWSWIGWFPFIIYSSTWVGETYFRYDVPADTRGSSDALGDMGRIGSTALTVYSTMTFISAWILPPFIRAPEDNTFTHRPPASIASFVETVNKYKPDLLSAWIASHLMFAFAMFLTPFAASFRFATVLVALCGIPWSIAMWAPTTFLGVEVNKLSGAPDPMSPSTSTTNPSYRRLSTSSIEMRFVNEPSAGGAVEEATAGNSSSTGELSGIYFGILNIYTTIPQFIATFMSTIVFAILEPGKSPELATDAHPSEHANTDGPNAIAVCMFIGAISSLVAAYATAKMRDI</sequence>
<dbReference type="EMBL" id="JAUEPP010000009">
    <property type="protein sequence ID" value="KAK3334809.1"/>
    <property type="molecule type" value="Genomic_DNA"/>
</dbReference>
<name>A0AAE0J0T4_9PEZI</name>
<dbReference type="AlphaFoldDB" id="A0AAE0J0T4"/>
<feature type="compositionally biased region" description="Polar residues" evidence="6">
    <location>
        <begin position="67"/>
        <end position="80"/>
    </location>
</feature>
<feature type="region of interest" description="Disordered" evidence="6">
    <location>
        <begin position="1"/>
        <end position="98"/>
    </location>
</feature>
<feature type="transmembrane region" description="Helical" evidence="7">
    <location>
        <begin position="474"/>
        <end position="493"/>
    </location>
</feature>
<dbReference type="GO" id="GO:0005886">
    <property type="term" value="C:plasma membrane"/>
    <property type="evidence" value="ECO:0007669"/>
    <property type="project" value="TreeGrafter"/>
</dbReference>
<reference evidence="8" key="1">
    <citation type="journal article" date="2023" name="Mol. Phylogenet. Evol.">
        <title>Genome-scale phylogeny and comparative genomics of the fungal order Sordariales.</title>
        <authorList>
            <person name="Hensen N."/>
            <person name="Bonometti L."/>
            <person name="Westerberg I."/>
            <person name="Brannstrom I.O."/>
            <person name="Guillou S."/>
            <person name="Cros-Aarteil S."/>
            <person name="Calhoun S."/>
            <person name="Haridas S."/>
            <person name="Kuo A."/>
            <person name="Mondo S."/>
            <person name="Pangilinan J."/>
            <person name="Riley R."/>
            <person name="LaButti K."/>
            <person name="Andreopoulos B."/>
            <person name="Lipzen A."/>
            <person name="Chen C."/>
            <person name="Yan M."/>
            <person name="Daum C."/>
            <person name="Ng V."/>
            <person name="Clum A."/>
            <person name="Steindorff A."/>
            <person name="Ohm R.A."/>
            <person name="Martin F."/>
            <person name="Silar P."/>
            <person name="Natvig D.O."/>
            <person name="Lalanne C."/>
            <person name="Gautier V."/>
            <person name="Ament-Velasquez S.L."/>
            <person name="Kruys A."/>
            <person name="Hutchinson M.I."/>
            <person name="Powell A.J."/>
            <person name="Barry K."/>
            <person name="Miller A.N."/>
            <person name="Grigoriev I.V."/>
            <person name="Debuchy R."/>
            <person name="Gladieux P."/>
            <person name="Hiltunen Thoren M."/>
            <person name="Johannesson H."/>
        </authorList>
    </citation>
    <scope>NUCLEOTIDE SEQUENCE</scope>
    <source>
        <strain evidence="8">CBS 560.94</strain>
    </source>
</reference>
<dbReference type="Pfam" id="PF13347">
    <property type="entry name" value="MFS_2"/>
    <property type="match status" value="1"/>
</dbReference>
<evidence type="ECO:0000256" key="4">
    <source>
        <dbReference type="ARBA" id="ARBA00022989"/>
    </source>
</evidence>
<evidence type="ECO:0000256" key="5">
    <source>
        <dbReference type="ARBA" id="ARBA00023136"/>
    </source>
</evidence>
<keyword evidence="3 7" id="KW-0812">Transmembrane</keyword>
<evidence type="ECO:0000256" key="7">
    <source>
        <dbReference type="SAM" id="Phobius"/>
    </source>
</evidence>
<feature type="transmembrane region" description="Helical" evidence="7">
    <location>
        <begin position="448"/>
        <end position="468"/>
    </location>
</feature>
<reference evidence="8" key="2">
    <citation type="submission" date="2023-06" db="EMBL/GenBank/DDBJ databases">
        <authorList>
            <consortium name="Lawrence Berkeley National Laboratory"/>
            <person name="Haridas S."/>
            <person name="Hensen N."/>
            <person name="Bonometti L."/>
            <person name="Westerberg I."/>
            <person name="Brannstrom I.O."/>
            <person name="Guillou S."/>
            <person name="Cros-Aarteil S."/>
            <person name="Calhoun S."/>
            <person name="Kuo A."/>
            <person name="Mondo S."/>
            <person name="Pangilinan J."/>
            <person name="Riley R."/>
            <person name="Labutti K."/>
            <person name="Andreopoulos B."/>
            <person name="Lipzen A."/>
            <person name="Chen C."/>
            <person name="Yanf M."/>
            <person name="Daum C."/>
            <person name="Ng V."/>
            <person name="Clum A."/>
            <person name="Steindorff A."/>
            <person name="Ohm R."/>
            <person name="Martin F."/>
            <person name="Silar P."/>
            <person name="Natvig D."/>
            <person name="Lalanne C."/>
            <person name="Gautier V."/>
            <person name="Ament-Velasquez S.L."/>
            <person name="Kruys A."/>
            <person name="Hutchinson M.I."/>
            <person name="Powell A.J."/>
            <person name="Barry K."/>
            <person name="Miller A.N."/>
            <person name="Grigoriev I.V."/>
            <person name="Debuchy R."/>
            <person name="Gladieux P."/>
            <person name="Thoren M.H."/>
            <person name="Johannesson H."/>
        </authorList>
    </citation>
    <scope>NUCLEOTIDE SEQUENCE</scope>
    <source>
        <strain evidence="8">CBS 560.94</strain>
    </source>
</reference>
<keyword evidence="4 7" id="KW-1133">Transmembrane helix</keyword>
<dbReference type="FunFam" id="1.20.1250.20:FF:001080">
    <property type="entry name" value="WGS project CABT00000000 data, contig 2.12"/>
    <property type="match status" value="1"/>
</dbReference>
<feature type="transmembrane region" description="Helical" evidence="7">
    <location>
        <begin position="104"/>
        <end position="122"/>
    </location>
</feature>
<feature type="transmembrane region" description="Helical" evidence="7">
    <location>
        <begin position="259"/>
        <end position="277"/>
    </location>
</feature>
<dbReference type="PANTHER" id="PTHR19432:SF76">
    <property type="entry name" value="TRANSPORTER, PUTATIVE (EUROFUNG)-RELATED"/>
    <property type="match status" value="1"/>
</dbReference>
<keyword evidence="9" id="KW-1185">Reference proteome</keyword>
<comment type="caution">
    <text evidence="8">The sequence shown here is derived from an EMBL/GenBank/DDBJ whole genome shotgun (WGS) entry which is preliminary data.</text>
</comment>
<proteinExistence type="predicted"/>
<feature type="compositionally biased region" description="Basic residues" evidence="6">
    <location>
        <begin position="1"/>
        <end position="11"/>
    </location>
</feature>